<feature type="transmembrane region" description="Helical" evidence="1">
    <location>
        <begin position="205"/>
        <end position="227"/>
    </location>
</feature>
<dbReference type="Proteomes" id="UP000001294">
    <property type="component" value="Unassembled WGS sequence"/>
</dbReference>
<evidence type="ECO:0000313" key="2">
    <source>
        <dbReference type="EMBL" id="EEA28224.1"/>
    </source>
</evidence>
<feature type="transmembrane region" description="Helical" evidence="1">
    <location>
        <begin position="233"/>
        <end position="251"/>
    </location>
</feature>
<accession>B6Q4B8</accession>
<organism evidence="2 3">
    <name type="scientific">Talaromyces marneffei (strain ATCC 18224 / CBS 334.59 / QM 7333)</name>
    <name type="common">Penicillium marneffei</name>
    <dbReference type="NCBI Taxonomy" id="441960"/>
    <lineage>
        <taxon>Eukaryota</taxon>
        <taxon>Fungi</taxon>
        <taxon>Dikarya</taxon>
        <taxon>Ascomycota</taxon>
        <taxon>Pezizomycotina</taxon>
        <taxon>Eurotiomycetes</taxon>
        <taxon>Eurotiomycetidae</taxon>
        <taxon>Eurotiales</taxon>
        <taxon>Trichocomaceae</taxon>
        <taxon>Talaromyces</taxon>
        <taxon>Talaromyces sect. Talaromyces</taxon>
    </lineage>
</organism>
<dbReference type="OrthoDB" id="4222736at2759"/>
<feature type="transmembrane region" description="Helical" evidence="1">
    <location>
        <begin position="294"/>
        <end position="316"/>
    </location>
</feature>
<protein>
    <submittedName>
        <fullName evidence="2">Uncharacterized protein</fullName>
    </submittedName>
</protein>
<reference evidence="3" key="1">
    <citation type="journal article" date="2015" name="Genome Announc.">
        <title>Genome sequence of the AIDS-associated pathogen Penicillium marneffei (ATCC18224) and its near taxonomic relative Talaromyces stipitatus (ATCC10500).</title>
        <authorList>
            <person name="Nierman W.C."/>
            <person name="Fedorova-Abrams N.D."/>
            <person name="Andrianopoulos A."/>
        </authorList>
    </citation>
    <scope>NUCLEOTIDE SEQUENCE [LARGE SCALE GENOMIC DNA]</scope>
    <source>
        <strain evidence="3">ATCC 18224 / CBS 334.59 / QM 7333</strain>
    </source>
</reference>
<gene>
    <name evidence="2" type="ORF">PMAA_030410</name>
</gene>
<keyword evidence="1" id="KW-1133">Transmembrane helix</keyword>
<dbReference type="VEuPathDB" id="FungiDB:PMAA_030410"/>
<dbReference type="AlphaFoldDB" id="B6Q4B8"/>
<evidence type="ECO:0000256" key="1">
    <source>
        <dbReference type="SAM" id="Phobius"/>
    </source>
</evidence>
<keyword evidence="1" id="KW-0812">Transmembrane</keyword>
<feature type="transmembrane region" description="Helical" evidence="1">
    <location>
        <begin position="375"/>
        <end position="393"/>
    </location>
</feature>
<dbReference type="EMBL" id="DS995899">
    <property type="protein sequence ID" value="EEA28224.1"/>
    <property type="molecule type" value="Genomic_DNA"/>
</dbReference>
<feature type="transmembrane region" description="Helical" evidence="1">
    <location>
        <begin position="405"/>
        <end position="426"/>
    </location>
</feature>
<name>B6Q4B8_TALMQ</name>
<keyword evidence="1" id="KW-0472">Membrane</keyword>
<feature type="transmembrane region" description="Helical" evidence="1">
    <location>
        <begin position="347"/>
        <end position="368"/>
    </location>
</feature>
<dbReference type="HOGENOM" id="CLU_674694_0_0_1"/>
<keyword evidence="3" id="KW-1185">Reference proteome</keyword>
<feature type="transmembrane region" description="Helical" evidence="1">
    <location>
        <begin position="54"/>
        <end position="72"/>
    </location>
</feature>
<proteinExistence type="predicted"/>
<sequence>MRQLFERAIIASTFLLLFLWITFLDWVSPPRIANEDNKAQETTNTPQLCTDANWSAGSAFFTLTALIFGYIAHPRGCLFWNRSGRMWRLTPAFAFLELCIIWKRVALSLWERVPFRVIAHTLMAVRVGNSWHPSDIKEFLQKTRETTDGEAQLLSTGETHIHGPYRPLGRFKPRDELRYYATCDLIFQEHLNIVGDFERGPSFRIFIWIPMVLQAIKLGIVGGPGAILTQVAGWVYFMAWLSIEILMIAIAERPLTVPERERATSLSRRWRKNFETPDLKNDLSELYLQVIPPATFNISIVFGLIVAGCDFFWTIFLCSLSPGSKAGNTPSTPLSFLETAVSNLESIAIWVSAGIFCFVVMYPGPALLSQRLLHLIWRTLTSYLGLDLGPLWFEDSLGDLEPLWPGYLASYNYFIIILFHTGIWWAKPFECWETVKPAYYDWLG</sequence>
<evidence type="ECO:0000313" key="3">
    <source>
        <dbReference type="Proteomes" id="UP000001294"/>
    </source>
</evidence>